<reference evidence="1" key="1">
    <citation type="submission" date="2020-05" db="UniProtKB">
        <authorList>
            <consortium name="EnsemblMetazoa"/>
        </authorList>
    </citation>
    <scope>IDENTIFICATION</scope>
    <source>
        <strain evidence="1">SANGQUA</strain>
    </source>
</reference>
<evidence type="ECO:0000313" key="1">
    <source>
        <dbReference type="EnsemblMetazoa" id="AQUA014603-PA"/>
    </source>
</evidence>
<sequence>MKSKQQNKLEKTRVLILFAGWTAESCRLLQGDSVKCAYDFVTKRKRERSNARVSSSLQSQL</sequence>
<keyword evidence="2" id="KW-1185">Reference proteome</keyword>
<name>A0A182XRY5_ANOQN</name>
<evidence type="ECO:0000313" key="2">
    <source>
        <dbReference type="Proteomes" id="UP000076407"/>
    </source>
</evidence>
<protein>
    <submittedName>
        <fullName evidence="1">Uncharacterized protein</fullName>
    </submittedName>
</protein>
<proteinExistence type="predicted"/>
<dbReference type="Proteomes" id="UP000076407">
    <property type="component" value="Unassembled WGS sequence"/>
</dbReference>
<dbReference type="AlphaFoldDB" id="A0A182XRY5"/>
<organism evidence="1 2">
    <name type="scientific">Anopheles quadriannulatus</name>
    <name type="common">Mosquito</name>
    <dbReference type="NCBI Taxonomy" id="34691"/>
    <lineage>
        <taxon>Eukaryota</taxon>
        <taxon>Metazoa</taxon>
        <taxon>Ecdysozoa</taxon>
        <taxon>Arthropoda</taxon>
        <taxon>Hexapoda</taxon>
        <taxon>Insecta</taxon>
        <taxon>Pterygota</taxon>
        <taxon>Neoptera</taxon>
        <taxon>Endopterygota</taxon>
        <taxon>Diptera</taxon>
        <taxon>Nematocera</taxon>
        <taxon>Culicoidea</taxon>
        <taxon>Culicidae</taxon>
        <taxon>Anophelinae</taxon>
        <taxon>Anopheles</taxon>
    </lineage>
</organism>
<dbReference type="EnsemblMetazoa" id="AQUA014603-RA">
    <property type="protein sequence ID" value="AQUA014603-PA"/>
    <property type="gene ID" value="AQUA014603"/>
</dbReference>
<accession>A0A182XRY5</accession>
<dbReference type="VEuPathDB" id="VectorBase:AQUA014603"/>